<keyword evidence="2" id="KW-1185">Reference proteome</keyword>
<sequence>MFSKTELEALIASTEKAFRELRERIGNYKYEKGKIGKSEVRLIYKVLNAEGEYLIFIKYREGKVWVEGPRHIAIPLKNRINSLLGRLLEQ</sequence>
<dbReference type="KEGG" id="iis:EYM_04060"/>
<dbReference type="Proteomes" id="UP000060778">
    <property type="component" value="Chromosome"/>
</dbReference>
<dbReference type="EMBL" id="CP006867">
    <property type="protein sequence ID" value="ALU12461.1"/>
    <property type="molecule type" value="Genomic_DNA"/>
</dbReference>
<evidence type="ECO:0000313" key="2">
    <source>
        <dbReference type="Proteomes" id="UP000060778"/>
    </source>
</evidence>
<organism evidence="1 2">
    <name type="scientific">Ignicoccus islandicus DSM 13165</name>
    <dbReference type="NCBI Taxonomy" id="940295"/>
    <lineage>
        <taxon>Archaea</taxon>
        <taxon>Thermoproteota</taxon>
        <taxon>Thermoprotei</taxon>
        <taxon>Desulfurococcales</taxon>
        <taxon>Desulfurococcaceae</taxon>
        <taxon>Ignicoccus</taxon>
    </lineage>
</organism>
<evidence type="ECO:0000313" key="1">
    <source>
        <dbReference type="EMBL" id="ALU12461.1"/>
    </source>
</evidence>
<name>A0A0U2MAY8_9CREN</name>
<accession>A0A0U2MAY8</accession>
<reference evidence="1 2" key="1">
    <citation type="submission" date="2013-11" db="EMBL/GenBank/DDBJ databases">
        <title>Comparative genomics of Ignicoccus.</title>
        <authorList>
            <person name="Podar M."/>
        </authorList>
    </citation>
    <scope>NUCLEOTIDE SEQUENCE [LARGE SCALE GENOMIC DNA]</scope>
    <source>
        <strain evidence="1 2">DSM 13165</strain>
    </source>
</reference>
<dbReference type="AlphaFoldDB" id="A0A0U2MAY8"/>
<protein>
    <submittedName>
        <fullName evidence="1">Uncharacterized protein</fullName>
    </submittedName>
</protein>
<gene>
    <name evidence="1" type="ORF">EYM_04060</name>
</gene>
<dbReference type="GeneID" id="30680205"/>
<dbReference type="RefSeq" id="WP_075049770.1">
    <property type="nucleotide sequence ID" value="NZ_CP006867.1"/>
</dbReference>
<proteinExistence type="predicted"/>